<dbReference type="Pfam" id="PF01929">
    <property type="entry name" value="Ribosomal_L14e"/>
    <property type="match status" value="1"/>
</dbReference>
<organism evidence="5 6">
    <name type="scientific">Bionectria ochroleuca</name>
    <name type="common">Gliocladium roseum</name>
    <dbReference type="NCBI Taxonomy" id="29856"/>
    <lineage>
        <taxon>Eukaryota</taxon>
        <taxon>Fungi</taxon>
        <taxon>Dikarya</taxon>
        <taxon>Ascomycota</taxon>
        <taxon>Pezizomycotina</taxon>
        <taxon>Sordariomycetes</taxon>
        <taxon>Hypocreomycetidae</taxon>
        <taxon>Hypocreales</taxon>
        <taxon>Bionectriaceae</taxon>
        <taxon>Clonostachys</taxon>
    </lineage>
</organism>
<dbReference type="Gene3D" id="6.10.250.2270">
    <property type="match status" value="1"/>
</dbReference>
<dbReference type="CDD" id="cd23702">
    <property type="entry name" value="eL14"/>
    <property type="match status" value="1"/>
</dbReference>
<dbReference type="InterPro" id="IPR002784">
    <property type="entry name" value="Ribosomal_eL14_dom"/>
</dbReference>
<evidence type="ECO:0000259" key="4">
    <source>
        <dbReference type="Pfam" id="PF01929"/>
    </source>
</evidence>
<dbReference type="PANTHER" id="PTHR11127:SF2">
    <property type="entry name" value="LARGE RIBOSOMAL SUBUNIT PROTEIN EL14"/>
    <property type="match status" value="1"/>
</dbReference>
<dbReference type="GO" id="GO:0003723">
    <property type="term" value="F:RNA binding"/>
    <property type="evidence" value="ECO:0007669"/>
    <property type="project" value="InterPro"/>
</dbReference>
<keyword evidence="2" id="KW-0689">Ribosomal protein</keyword>
<dbReference type="AlphaFoldDB" id="A0A8H7NK36"/>
<reference evidence="5" key="1">
    <citation type="submission" date="2020-10" db="EMBL/GenBank/DDBJ databases">
        <title>High-Quality Genome Resource of Clonostachys rosea strain S41 by Oxford Nanopore Long-Read Sequencing.</title>
        <authorList>
            <person name="Wang H."/>
        </authorList>
    </citation>
    <scope>NUCLEOTIDE SEQUENCE</scope>
    <source>
        <strain evidence="5">S41</strain>
    </source>
</reference>
<dbReference type="InterPro" id="IPR039660">
    <property type="entry name" value="Ribosomal_eL14"/>
</dbReference>
<feature type="domain" description="Large ribosomal subunit protein eL14" evidence="4">
    <location>
        <begin position="58"/>
        <end position="133"/>
    </location>
</feature>
<dbReference type="GO" id="GO:0003735">
    <property type="term" value="F:structural constituent of ribosome"/>
    <property type="evidence" value="ECO:0007669"/>
    <property type="project" value="InterPro"/>
</dbReference>
<keyword evidence="3" id="KW-0687">Ribonucleoprotein</keyword>
<evidence type="ECO:0000256" key="3">
    <source>
        <dbReference type="ARBA" id="ARBA00023274"/>
    </source>
</evidence>
<comment type="caution">
    <text evidence="5">The sequence shown here is derived from an EMBL/GenBank/DDBJ whole genome shotgun (WGS) entry which is preliminary data.</text>
</comment>
<dbReference type="SUPFAM" id="SSF50104">
    <property type="entry name" value="Translation proteins SH3-like domain"/>
    <property type="match status" value="1"/>
</dbReference>
<evidence type="ECO:0000313" key="5">
    <source>
        <dbReference type="EMBL" id="KAF9757150.1"/>
    </source>
</evidence>
<sequence length="147" mass="16729">MGEAVIEGSNWRLVEVGRVLVVNGDHPYAGRLAAVVEIIDHKRVLAEGPSADPELAVPRQVIPLSRALLSPLVVQGLNRGARQSSLKKQWEKSEIDTKWKESNWAKKRDQIERRKGLTDFERFKVLRLKKQRRFEERKALAKVKASA</sequence>
<evidence type="ECO:0000256" key="1">
    <source>
        <dbReference type="ARBA" id="ARBA00006592"/>
    </source>
</evidence>
<evidence type="ECO:0000313" key="6">
    <source>
        <dbReference type="Proteomes" id="UP000616885"/>
    </source>
</evidence>
<gene>
    <name evidence="5" type="ORF">IM811_008094</name>
</gene>
<protein>
    <recommendedName>
        <fullName evidence="4">Large ribosomal subunit protein eL14 domain-containing protein</fullName>
    </recommendedName>
</protein>
<proteinExistence type="inferred from homology"/>
<accession>A0A8H7NK36</accession>
<dbReference type="InterPro" id="IPR014722">
    <property type="entry name" value="Rib_uL2_dom2"/>
</dbReference>
<dbReference type="Proteomes" id="UP000616885">
    <property type="component" value="Unassembled WGS sequence"/>
</dbReference>
<dbReference type="InterPro" id="IPR008991">
    <property type="entry name" value="Translation_prot_SH3-like_sf"/>
</dbReference>
<dbReference type="PANTHER" id="PTHR11127">
    <property type="entry name" value="60S RIBOSOMAL PROTEIN L14"/>
    <property type="match status" value="1"/>
</dbReference>
<dbReference type="Gene3D" id="2.30.30.30">
    <property type="match status" value="1"/>
</dbReference>
<dbReference type="GO" id="GO:0022625">
    <property type="term" value="C:cytosolic large ribosomal subunit"/>
    <property type="evidence" value="ECO:0007669"/>
    <property type="project" value="TreeGrafter"/>
</dbReference>
<dbReference type="GO" id="GO:0042273">
    <property type="term" value="P:ribosomal large subunit biogenesis"/>
    <property type="evidence" value="ECO:0007669"/>
    <property type="project" value="TreeGrafter"/>
</dbReference>
<dbReference type="EMBL" id="JADCTT010000002">
    <property type="protein sequence ID" value="KAF9757150.1"/>
    <property type="molecule type" value="Genomic_DNA"/>
</dbReference>
<evidence type="ECO:0000256" key="2">
    <source>
        <dbReference type="ARBA" id="ARBA00022980"/>
    </source>
</evidence>
<name>A0A8H7NK36_BIOOC</name>
<dbReference type="GO" id="GO:0006412">
    <property type="term" value="P:translation"/>
    <property type="evidence" value="ECO:0007669"/>
    <property type="project" value="InterPro"/>
</dbReference>
<comment type="similarity">
    <text evidence="1">Belongs to the eukaryotic ribosomal protein eL14 family.</text>
</comment>